<feature type="domain" description="HTH lysR-type" evidence="5">
    <location>
        <begin position="1"/>
        <end position="58"/>
    </location>
</feature>
<organism evidence="6 7">
    <name type="scientific">Methylobacterium isbiliense</name>
    <dbReference type="NCBI Taxonomy" id="315478"/>
    <lineage>
        <taxon>Bacteria</taxon>
        <taxon>Pseudomonadati</taxon>
        <taxon>Pseudomonadota</taxon>
        <taxon>Alphaproteobacteria</taxon>
        <taxon>Hyphomicrobiales</taxon>
        <taxon>Methylobacteriaceae</taxon>
        <taxon>Methylobacterium</taxon>
    </lineage>
</organism>
<dbReference type="PANTHER" id="PTHR30419">
    <property type="entry name" value="HTH-TYPE TRANSCRIPTIONAL REGULATOR YBHD"/>
    <property type="match status" value="1"/>
</dbReference>
<evidence type="ECO:0000259" key="5">
    <source>
        <dbReference type="PROSITE" id="PS50931"/>
    </source>
</evidence>
<dbReference type="Gene3D" id="3.40.190.290">
    <property type="match status" value="1"/>
</dbReference>
<dbReference type="Gene3D" id="1.10.10.10">
    <property type="entry name" value="Winged helix-like DNA-binding domain superfamily/Winged helix DNA-binding domain"/>
    <property type="match status" value="1"/>
</dbReference>
<dbReference type="InterPro" id="IPR005119">
    <property type="entry name" value="LysR_subst-bd"/>
</dbReference>
<comment type="caution">
    <text evidence="6">The sequence shown here is derived from an EMBL/GenBank/DDBJ whole genome shotgun (WGS) entry which is preliminary data.</text>
</comment>
<proteinExistence type="inferred from homology"/>
<dbReference type="InterPro" id="IPR000847">
    <property type="entry name" value="LysR_HTH_N"/>
</dbReference>
<dbReference type="RefSeq" id="WP_238241278.1">
    <property type="nucleotide sequence ID" value="NZ_BPQQ01000096.1"/>
</dbReference>
<dbReference type="EMBL" id="BPQQ01000096">
    <property type="protein sequence ID" value="GJE03905.1"/>
    <property type="molecule type" value="Genomic_DNA"/>
</dbReference>
<dbReference type="Proteomes" id="UP001055153">
    <property type="component" value="Unassembled WGS sequence"/>
</dbReference>
<evidence type="ECO:0000313" key="6">
    <source>
        <dbReference type="EMBL" id="GJE03905.1"/>
    </source>
</evidence>
<accession>A0ABQ4SPX0</accession>
<dbReference type="InterPro" id="IPR036388">
    <property type="entry name" value="WH-like_DNA-bd_sf"/>
</dbReference>
<dbReference type="PRINTS" id="PR00039">
    <property type="entry name" value="HTHLYSR"/>
</dbReference>
<evidence type="ECO:0000256" key="2">
    <source>
        <dbReference type="ARBA" id="ARBA00023015"/>
    </source>
</evidence>
<protein>
    <submittedName>
        <fullName evidence="6">HTH-type transcriptional regulator CynR</fullName>
    </submittedName>
</protein>
<dbReference type="SUPFAM" id="SSF53850">
    <property type="entry name" value="Periplasmic binding protein-like II"/>
    <property type="match status" value="1"/>
</dbReference>
<evidence type="ECO:0000256" key="3">
    <source>
        <dbReference type="ARBA" id="ARBA00023125"/>
    </source>
</evidence>
<evidence type="ECO:0000313" key="7">
    <source>
        <dbReference type="Proteomes" id="UP001055153"/>
    </source>
</evidence>
<dbReference type="InterPro" id="IPR050950">
    <property type="entry name" value="HTH-type_LysR_regulators"/>
</dbReference>
<sequence length="302" mass="33176">MELRHLRYFVALARELSFTRAARQTHVTQSTLSHQIRRLEEELQQRLFERVGKRVRLTQAGQILLPGVLRSLAELDDGLRAISAPAEALSGQVRIGASQTFTLNLLPACLATYLTDHPGVRITVEELSADAIEARLAAEAIDLGVAYRPRDLERVSFEPLFQDRLMLVVGSEHRFARRKLVRMAELHNQPLALFTPEFATRRLIDDCFRGTGATPRVMAEMTTIGPILGLVRCHPIAAILSAQALPGSAGLRAIPLDHPALVRTWGALLRRDRPMSAAAHALLGLIRAECRSLGTGTAALAG</sequence>
<gene>
    <name evidence="6" type="primary">cynR_1</name>
    <name evidence="6" type="ORF">GMJLKIPL_5862</name>
</gene>
<evidence type="ECO:0000256" key="4">
    <source>
        <dbReference type="ARBA" id="ARBA00023163"/>
    </source>
</evidence>
<name>A0ABQ4SPX0_9HYPH</name>
<reference evidence="6" key="1">
    <citation type="journal article" date="2021" name="Front. Microbiol.">
        <title>Comprehensive Comparative Genomics and Phenotyping of Methylobacterium Species.</title>
        <authorList>
            <person name="Alessa O."/>
            <person name="Ogura Y."/>
            <person name="Fujitani Y."/>
            <person name="Takami H."/>
            <person name="Hayashi T."/>
            <person name="Sahin N."/>
            <person name="Tani A."/>
        </authorList>
    </citation>
    <scope>NUCLEOTIDE SEQUENCE</scope>
    <source>
        <strain evidence="6">DSM 17168</strain>
    </source>
</reference>
<reference evidence="6" key="2">
    <citation type="submission" date="2021-08" db="EMBL/GenBank/DDBJ databases">
        <authorList>
            <person name="Tani A."/>
            <person name="Ola A."/>
            <person name="Ogura Y."/>
            <person name="Katsura K."/>
            <person name="Hayashi T."/>
        </authorList>
    </citation>
    <scope>NUCLEOTIDE SEQUENCE</scope>
    <source>
        <strain evidence="6">DSM 17168</strain>
    </source>
</reference>
<dbReference type="Pfam" id="PF03466">
    <property type="entry name" value="LysR_substrate"/>
    <property type="match status" value="1"/>
</dbReference>
<keyword evidence="2" id="KW-0805">Transcription regulation</keyword>
<dbReference type="SUPFAM" id="SSF46785">
    <property type="entry name" value="Winged helix' DNA-binding domain"/>
    <property type="match status" value="1"/>
</dbReference>
<comment type="similarity">
    <text evidence="1">Belongs to the LysR transcriptional regulatory family.</text>
</comment>
<dbReference type="PROSITE" id="PS50931">
    <property type="entry name" value="HTH_LYSR"/>
    <property type="match status" value="1"/>
</dbReference>
<keyword evidence="4" id="KW-0804">Transcription</keyword>
<evidence type="ECO:0000256" key="1">
    <source>
        <dbReference type="ARBA" id="ARBA00009437"/>
    </source>
</evidence>
<dbReference type="PANTHER" id="PTHR30419:SF8">
    <property type="entry name" value="NITROGEN ASSIMILATION TRANSCRIPTIONAL ACTIVATOR-RELATED"/>
    <property type="match status" value="1"/>
</dbReference>
<dbReference type="InterPro" id="IPR036390">
    <property type="entry name" value="WH_DNA-bd_sf"/>
</dbReference>
<keyword evidence="7" id="KW-1185">Reference proteome</keyword>
<keyword evidence="3" id="KW-0238">DNA-binding</keyword>
<dbReference type="Pfam" id="PF00126">
    <property type="entry name" value="HTH_1"/>
    <property type="match status" value="1"/>
</dbReference>